<dbReference type="GO" id="GO:0006913">
    <property type="term" value="P:nucleocytoplasmic transport"/>
    <property type="evidence" value="ECO:0007669"/>
    <property type="project" value="TreeGrafter"/>
</dbReference>
<organism evidence="4 5">
    <name type="scientific">Chrysochromulina tobinii</name>
    <dbReference type="NCBI Taxonomy" id="1460289"/>
    <lineage>
        <taxon>Eukaryota</taxon>
        <taxon>Haptista</taxon>
        <taxon>Haptophyta</taxon>
        <taxon>Prymnesiophyceae</taxon>
        <taxon>Prymnesiales</taxon>
        <taxon>Chrysochromulinaceae</taxon>
        <taxon>Chrysochromulina</taxon>
    </lineage>
</organism>
<reference evidence="5" key="1">
    <citation type="journal article" date="2015" name="PLoS Genet.">
        <title>Genome Sequence and Transcriptome Analyses of Chrysochromulina tobin: Metabolic Tools for Enhanced Algal Fitness in the Prominent Order Prymnesiales (Haptophyceae).</title>
        <authorList>
            <person name="Hovde B.T."/>
            <person name="Deodato C.R."/>
            <person name="Hunsperger H.M."/>
            <person name="Ryken S.A."/>
            <person name="Yost W."/>
            <person name="Jha R.K."/>
            <person name="Patterson J."/>
            <person name="Monnat R.J. Jr."/>
            <person name="Barlow S.B."/>
            <person name="Starkenburg S.R."/>
            <person name="Cattolico R.A."/>
        </authorList>
    </citation>
    <scope>NUCLEOTIDE SEQUENCE</scope>
    <source>
        <strain evidence="5">CCMP291</strain>
    </source>
</reference>
<evidence type="ECO:0000313" key="4">
    <source>
        <dbReference type="EMBL" id="KOO29595.1"/>
    </source>
</evidence>
<dbReference type="SMART" id="SM00368">
    <property type="entry name" value="LRR_RI"/>
    <property type="match status" value="6"/>
</dbReference>
<evidence type="ECO:0008006" key="6">
    <source>
        <dbReference type="Google" id="ProtNLM"/>
    </source>
</evidence>
<dbReference type="InterPro" id="IPR032675">
    <property type="entry name" value="LRR_dom_sf"/>
</dbReference>
<keyword evidence="3" id="KW-0677">Repeat</keyword>
<dbReference type="InterPro" id="IPR001611">
    <property type="entry name" value="Leu-rich_rpt"/>
</dbReference>
<dbReference type="GO" id="GO:0005829">
    <property type="term" value="C:cytosol"/>
    <property type="evidence" value="ECO:0007669"/>
    <property type="project" value="TreeGrafter"/>
</dbReference>
<accession>A0A0M0JSX4</accession>
<dbReference type="InterPro" id="IPR027038">
    <property type="entry name" value="RanGap"/>
</dbReference>
<feature type="non-terminal residue" evidence="4">
    <location>
        <position position="1"/>
    </location>
</feature>
<dbReference type="EMBL" id="JWZX01002392">
    <property type="protein sequence ID" value="KOO29595.1"/>
    <property type="molecule type" value="Genomic_DNA"/>
</dbReference>
<dbReference type="AlphaFoldDB" id="A0A0M0JSX4"/>
<keyword evidence="2" id="KW-0433">Leucine-rich repeat</keyword>
<evidence type="ECO:0000313" key="5">
    <source>
        <dbReference type="Proteomes" id="UP000037460"/>
    </source>
</evidence>
<comment type="caution">
    <text evidence="4">The sequence shown here is derived from an EMBL/GenBank/DDBJ whole genome shotgun (WGS) entry which is preliminary data.</text>
</comment>
<evidence type="ECO:0000256" key="1">
    <source>
        <dbReference type="ARBA" id="ARBA00022468"/>
    </source>
</evidence>
<dbReference type="SUPFAM" id="SSF52047">
    <property type="entry name" value="RNI-like"/>
    <property type="match status" value="1"/>
</dbReference>
<dbReference type="OrthoDB" id="8436363at2759"/>
<name>A0A0M0JSX4_9EUKA</name>
<dbReference type="GO" id="GO:0005096">
    <property type="term" value="F:GTPase activator activity"/>
    <property type="evidence" value="ECO:0007669"/>
    <property type="project" value="UniProtKB-KW"/>
</dbReference>
<keyword evidence="5" id="KW-1185">Reference proteome</keyword>
<feature type="non-terminal residue" evidence="4">
    <location>
        <position position="277"/>
    </location>
</feature>
<dbReference type="Pfam" id="PF13516">
    <property type="entry name" value="LRR_6"/>
    <property type="match status" value="5"/>
</dbReference>
<dbReference type="Proteomes" id="UP000037460">
    <property type="component" value="Unassembled WGS sequence"/>
</dbReference>
<dbReference type="GO" id="GO:0031267">
    <property type="term" value="F:small GTPase binding"/>
    <property type="evidence" value="ECO:0007669"/>
    <property type="project" value="TreeGrafter"/>
</dbReference>
<dbReference type="GO" id="GO:0005634">
    <property type="term" value="C:nucleus"/>
    <property type="evidence" value="ECO:0007669"/>
    <property type="project" value="TreeGrafter"/>
</dbReference>
<sequence>NSCISGEGEPPLRLTIAAVACAGSGVICGIPVQQLREDSVTELNLSNRGLHVPAAMLVAYLIPATSVLKNCNLLKNRFDVESAKKLAKIGMEKGIMLSGMTRDQTEAGFSSQHLQPADAILIASDLKFMAVLTTLNLDLNKIGAEGAIAIAKALKVNAVLTILLLGDNKIGDEGAIAIAKALKVNAVLTTLRLDGNRIGAEGAKAIAEALKVNAVLTKLSLWNNNIGNDGAKAIAEALKVNAVLTKLDIRANNMGDAGGKAVRDAVKGRSGFVLELY</sequence>
<dbReference type="PANTHER" id="PTHR24113">
    <property type="entry name" value="RAN GTPASE-ACTIVATING PROTEIN 1"/>
    <property type="match status" value="1"/>
</dbReference>
<gene>
    <name evidence="4" type="ORF">Ctob_007328</name>
</gene>
<evidence type="ECO:0000256" key="3">
    <source>
        <dbReference type="ARBA" id="ARBA00022737"/>
    </source>
</evidence>
<dbReference type="Gene3D" id="3.80.10.10">
    <property type="entry name" value="Ribonuclease Inhibitor"/>
    <property type="match status" value="2"/>
</dbReference>
<dbReference type="GO" id="GO:0048471">
    <property type="term" value="C:perinuclear region of cytoplasm"/>
    <property type="evidence" value="ECO:0007669"/>
    <property type="project" value="TreeGrafter"/>
</dbReference>
<evidence type="ECO:0000256" key="2">
    <source>
        <dbReference type="ARBA" id="ARBA00022614"/>
    </source>
</evidence>
<keyword evidence="1" id="KW-0343">GTPase activation</keyword>
<proteinExistence type="predicted"/>
<protein>
    <recommendedName>
        <fullName evidence="6">Protein nlrc3</fullName>
    </recommendedName>
</protein>
<dbReference type="PANTHER" id="PTHR24113:SF12">
    <property type="entry name" value="RAN GTPASE-ACTIVATING PROTEIN 1"/>
    <property type="match status" value="1"/>
</dbReference>